<dbReference type="AlphaFoldDB" id="B1WQC3"/>
<dbReference type="InterPro" id="IPR036390">
    <property type="entry name" value="WH_DNA-bd_sf"/>
</dbReference>
<dbReference type="CDD" id="cd02440">
    <property type="entry name" value="AdoMet_MTases"/>
    <property type="match status" value="1"/>
</dbReference>
<dbReference type="Pfam" id="PF13847">
    <property type="entry name" value="Methyltransf_31"/>
    <property type="match status" value="1"/>
</dbReference>
<dbReference type="PANTHER" id="PTHR45128">
    <property type="entry name" value="METHYLTRANSFERASE TYPE 11"/>
    <property type="match status" value="1"/>
</dbReference>
<dbReference type="PANTHER" id="PTHR45128:SF1">
    <property type="entry name" value="S-ADENOSYLMETHIONINE-DEPENDENT METHYLTRANSFERASE RV2258C"/>
    <property type="match status" value="1"/>
</dbReference>
<dbReference type="KEGG" id="cyt:cce_0694"/>
<organism evidence="3 4">
    <name type="scientific">Crocosphaera subtropica (strain ATCC 51142 / BH68)</name>
    <name type="common">Cyanothece sp. (strain ATCC 51142)</name>
    <dbReference type="NCBI Taxonomy" id="43989"/>
    <lineage>
        <taxon>Bacteria</taxon>
        <taxon>Bacillati</taxon>
        <taxon>Cyanobacteriota</taxon>
        <taxon>Cyanophyceae</taxon>
        <taxon>Oscillatoriophycideae</taxon>
        <taxon>Chroococcales</taxon>
        <taxon>Aphanothecaceae</taxon>
        <taxon>Crocosphaera</taxon>
        <taxon>Crocosphaera subtropica</taxon>
    </lineage>
</organism>
<sequence length="359" mass="39366">MNTATLKPKDPVAIASELLNILNHGALSLMISIGHRTQLFDVMANLPPATSDTIAEAAGLNERYVREWLGAMVVGGIVTYHPDDRTYQLPSEYAAFLTRQATPNNMAVTMQFIPVLAQVEDEIIRCFQQGGGLPYTAYPRFHEVMAEDSGQGVVAVLDEAILPLVPGLTAKLSDGIKVLDVGCGSGRAISKLAQLYPRSQFIGVDFSETAIALARSQAQGLGLNNLKFEVQDAANLNFEQPFDLITAFDAIHDQAYPDLVLKSIYENLEDQGIFLMQDIRASRDVHENLDHPARTFLYTISCLHCMSVSLANNGAGLGTVWGEETALEMLKETGFEQIAVKQLPHDPMNNFYIVQKTTH</sequence>
<keyword evidence="4" id="KW-1185">Reference proteome</keyword>
<dbReference type="eggNOG" id="COG2230">
    <property type="taxonomic scope" value="Bacteria"/>
</dbReference>
<dbReference type="HOGENOM" id="CLU_063529_1_1_3"/>
<name>B1WQC3_CROS5</name>
<dbReference type="Gene3D" id="3.40.50.150">
    <property type="entry name" value="Vaccinia Virus protein VP39"/>
    <property type="match status" value="1"/>
</dbReference>
<evidence type="ECO:0000313" key="3">
    <source>
        <dbReference type="EMBL" id="ACB50045.1"/>
    </source>
</evidence>
<dbReference type="SUPFAM" id="SSF53335">
    <property type="entry name" value="S-adenosyl-L-methionine-dependent methyltransferases"/>
    <property type="match status" value="1"/>
</dbReference>
<dbReference type="SUPFAM" id="SSF46785">
    <property type="entry name" value="Winged helix' DNA-binding domain"/>
    <property type="match status" value="1"/>
</dbReference>
<dbReference type="EMBL" id="CP000806">
    <property type="protein sequence ID" value="ACB50045.1"/>
    <property type="molecule type" value="Genomic_DNA"/>
</dbReference>
<dbReference type="Pfam" id="PF21320">
    <property type="entry name" value="WHD_Rv2258c"/>
    <property type="match status" value="1"/>
</dbReference>
<dbReference type="RefSeq" id="WP_009545937.1">
    <property type="nucleotide sequence ID" value="NC_010546.1"/>
</dbReference>
<evidence type="ECO:0000313" key="4">
    <source>
        <dbReference type="Proteomes" id="UP000001203"/>
    </source>
</evidence>
<dbReference type="InterPro" id="IPR036388">
    <property type="entry name" value="WH-like_DNA-bd_sf"/>
</dbReference>
<dbReference type="Proteomes" id="UP000001203">
    <property type="component" value="Chromosome circular"/>
</dbReference>
<accession>B1WQC3</accession>
<evidence type="ECO:0000259" key="2">
    <source>
        <dbReference type="Pfam" id="PF21320"/>
    </source>
</evidence>
<dbReference type="InterPro" id="IPR048711">
    <property type="entry name" value="WHD_Rv2258c"/>
</dbReference>
<feature type="domain" description="S-adenosylmethionine-dependent methyltransferase Rv2258c-like winged HTH" evidence="2">
    <location>
        <begin position="25"/>
        <end position="99"/>
    </location>
</feature>
<protein>
    <submittedName>
        <fullName evidence="3">Uncharacterized protein</fullName>
    </submittedName>
</protein>
<dbReference type="InterPro" id="IPR025714">
    <property type="entry name" value="Methyltranfer_dom"/>
</dbReference>
<dbReference type="InterPro" id="IPR029063">
    <property type="entry name" value="SAM-dependent_MTases_sf"/>
</dbReference>
<gene>
    <name evidence="3" type="ordered locus">cce_0694</name>
</gene>
<evidence type="ECO:0000259" key="1">
    <source>
        <dbReference type="Pfam" id="PF13847"/>
    </source>
</evidence>
<dbReference type="STRING" id="43989.cce_0694"/>
<reference evidence="3 4" key="1">
    <citation type="journal article" date="2008" name="Proc. Natl. Acad. Sci. U.S.A.">
        <title>The genome of Cyanothece 51142, a unicellular diazotrophic cyanobacterium important in the marine nitrogen cycle.</title>
        <authorList>
            <person name="Welsh E.A."/>
            <person name="Liberton M."/>
            <person name="Stoeckel J."/>
            <person name="Loh T."/>
            <person name="Elvitigala T."/>
            <person name="Wang C."/>
            <person name="Wollam A."/>
            <person name="Fulton R.S."/>
            <person name="Clifton S.W."/>
            <person name="Jacobs J.M."/>
            <person name="Aurora R."/>
            <person name="Ghosh B.K."/>
            <person name="Sherman L.A."/>
            <person name="Smith R.D."/>
            <person name="Wilson R.K."/>
            <person name="Pakrasi H.B."/>
        </authorList>
    </citation>
    <scope>NUCLEOTIDE SEQUENCE [LARGE SCALE GENOMIC DNA]</scope>
    <source>
        <strain evidence="4">ATCC 51142 / BH68</strain>
    </source>
</reference>
<dbReference type="Gene3D" id="1.10.10.10">
    <property type="entry name" value="Winged helix-like DNA-binding domain superfamily/Winged helix DNA-binding domain"/>
    <property type="match status" value="1"/>
</dbReference>
<proteinExistence type="predicted"/>
<dbReference type="OrthoDB" id="9769602at2"/>
<dbReference type="InterPro" id="IPR053173">
    <property type="entry name" value="SAM-binding_MTase"/>
</dbReference>
<feature type="domain" description="Methyltransferase" evidence="1">
    <location>
        <begin position="173"/>
        <end position="289"/>
    </location>
</feature>